<sequence length="295" mass="32795">MHGWVIYNGHLPGDKFLDFAEWIKQAGVRKNVKITIKKNNHLLSLVSTQGSKIINQALEAKPDFVIFGDKDIALARQLEQMDIPVFNSSTSIEICDNKITSYQYLAQEKLPIPKTIIAPKIFPGVKTVDSETFATIETELDYPVVIKEAYGSFGEQVYLVSSREELTLMIEKLKDTPFVIQKFVSSSYGKDIRLNVVGNKVVAAMLRTSNNDFRANVSAGGKMEIYQPSQAEIALAIHATKAVGADFAGVDLLFGPNDKPIICEINSNAHIRNIYDCTNINIADYIVDYVLAMIN</sequence>
<dbReference type="PANTHER" id="PTHR21621">
    <property type="entry name" value="RIBOSOMAL PROTEIN S6 MODIFICATION PROTEIN"/>
    <property type="match status" value="1"/>
</dbReference>
<keyword evidence="6" id="KW-0436">Ligase</keyword>
<keyword evidence="7" id="KW-1185">Reference proteome</keyword>
<comment type="caution">
    <text evidence="6">The sequence shown here is derived from an EMBL/GenBank/DDBJ whole genome shotgun (WGS) entry which is preliminary data.</text>
</comment>
<dbReference type="InterPro" id="IPR013815">
    <property type="entry name" value="ATP_grasp_subdomain_1"/>
</dbReference>
<dbReference type="PANTHER" id="PTHR21621:SF0">
    <property type="entry name" value="BETA-CITRYLGLUTAMATE SYNTHASE B-RELATED"/>
    <property type="match status" value="1"/>
</dbReference>
<evidence type="ECO:0000256" key="4">
    <source>
        <dbReference type="PROSITE-ProRule" id="PRU00409"/>
    </source>
</evidence>
<dbReference type="Gene3D" id="3.40.50.20">
    <property type="match status" value="1"/>
</dbReference>
<protein>
    <submittedName>
        <fullName evidence="6">RimK family alpha-L-glutamate ligase</fullName>
    </submittedName>
</protein>
<name>A0ABT7L8J7_9BACI</name>
<dbReference type="InterPro" id="IPR004666">
    <property type="entry name" value="Rp_bS6_RimK/Lys_biosynth_LsyX"/>
</dbReference>
<dbReference type="InterPro" id="IPR013651">
    <property type="entry name" value="ATP-grasp_RimK-type"/>
</dbReference>
<dbReference type="Gene3D" id="3.30.470.20">
    <property type="entry name" value="ATP-grasp fold, B domain"/>
    <property type="match status" value="1"/>
</dbReference>
<dbReference type="Proteomes" id="UP001235343">
    <property type="component" value="Unassembled WGS sequence"/>
</dbReference>
<evidence type="ECO:0000313" key="7">
    <source>
        <dbReference type="Proteomes" id="UP001235343"/>
    </source>
</evidence>
<feature type="domain" description="ATP-grasp" evidence="5">
    <location>
        <begin position="102"/>
        <end position="291"/>
    </location>
</feature>
<evidence type="ECO:0000256" key="3">
    <source>
        <dbReference type="ARBA" id="ARBA00022840"/>
    </source>
</evidence>
<proteinExistence type="predicted"/>
<evidence type="ECO:0000256" key="1">
    <source>
        <dbReference type="ARBA" id="ARBA00022723"/>
    </source>
</evidence>
<dbReference type="Gene3D" id="3.30.1490.20">
    <property type="entry name" value="ATP-grasp fold, A domain"/>
    <property type="match status" value="1"/>
</dbReference>
<dbReference type="InterPro" id="IPR011761">
    <property type="entry name" value="ATP-grasp"/>
</dbReference>
<gene>
    <name evidence="6" type="ORF">QQS35_14680</name>
</gene>
<dbReference type="EMBL" id="JASTZU010000042">
    <property type="protein sequence ID" value="MDL4841684.1"/>
    <property type="molecule type" value="Genomic_DNA"/>
</dbReference>
<organism evidence="6 7">
    <name type="scientific">Aquibacillus rhizosphaerae</name>
    <dbReference type="NCBI Taxonomy" id="3051431"/>
    <lineage>
        <taxon>Bacteria</taxon>
        <taxon>Bacillati</taxon>
        <taxon>Bacillota</taxon>
        <taxon>Bacilli</taxon>
        <taxon>Bacillales</taxon>
        <taxon>Bacillaceae</taxon>
        <taxon>Aquibacillus</taxon>
    </lineage>
</organism>
<keyword evidence="2 4" id="KW-0547">Nucleotide-binding</keyword>
<dbReference type="SUPFAM" id="SSF56059">
    <property type="entry name" value="Glutathione synthetase ATP-binding domain-like"/>
    <property type="match status" value="1"/>
</dbReference>
<accession>A0ABT7L8J7</accession>
<evidence type="ECO:0000313" key="6">
    <source>
        <dbReference type="EMBL" id="MDL4841684.1"/>
    </source>
</evidence>
<evidence type="ECO:0000259" key="5">
    <source>
        <dbReference type="PROSITE" id="PS50975"/>
    </source>
</evidence>
<dbReference type="GO" id="GO:0016874">
    <property type="term" value="F:ligase activity"/>
    <property type="evidence" value="ECO:0007669"/>
    <property type="project" value="UniProtKB-KW"/>
</dbReference>
<dbReference type="NCBIfam" id="TIGR00768">
    <property type="entry name" value="rimK_fam"/>
    <property type="match status" value="1"/>
</dbReference>
<keyword evidence="1" id="KW-0479">Metal-binding</keyword>
<reference evidence="6 7" key="1">
    <citation type="submission" date="2023-06" db="EMBL/GenBank/DDBJ databases">
        <title>Aquibacillus rhizosphaerae LR5S19.</title>
        <authorList>
            <person name="Sun J.-Q."/>
        </authorList>
    </citation>
    <scope>NUCLEOTIDE SEQUENCE [LARGE SCALE GENOMIC DNA]</scope>
    <source>
        <strain evidence="6 7">LR5S19</strain>
    </source>
</reference>
<dbReference type="Pfam" id="PF08443">
    <property type="entry name" value="RimK"/>
    <property type="match status" value="1"/>
</dbReference>
<dbReference type="PROSITE" id="PS50975">
    <property type="entry name" value="ATP_GRASP"/>
    <property type="match status" value="1"/>
</dbReference>
<dbReference type="RefSeq" id="WP_285932972.1">
    <property type="nucleotide sequence ID" value="NZ_JASTZU010000042.1"/>
</dbReference>
<keyword evidence="3 4" id="KW-0067">ATP-binding</keyword>
<evidence type="ECO:0000256" key="2">
    <source>
        <dbReference type="ARBA" id="ARBA00022741"/>
    </source>
</evidence>